<evidence type="ECO:0000256" key="2">
    <source>
        <dbReference type="SAM" id="Phobius"/>
    </source>
</evidence>
<protein>
    <submittedName>
        <fullName evidence="3">Aryl-sulfate sulfotransferase</fullName>
    </submittedName>
</protein>
<feature type="transmembrane region" description="Helical" evidence="2">
    <location>
        <begin position="394"/>
        <end position="417"/>
    </location>
</feature>
<dbReference type="InterPro" id="IPR010262">
    <property type="entry name" value="Arylsulfotransferase_bact"/>
</dbReference>
<sequence length="433" mass="48163">MTTRAVRLLFAAVVVLSGVAVGVDAMVLSDPVPSAESETIQRRSLDGVTMVSSQSEGLFFLAEGGDVIAQLTHEDTYFDADRLPEAGDRTVLYTAANYRPARRCGFPTECIENRVVRYNLSTGERRVLFSMTTKRYDDEQWHDADYVGPERIVVADLARDRVFIANTSTGLITWEWQAHQAYDASSGGRTAQDWTHINDVEVLPDGRLMVSVRNHDQVIFIDPETGIEKPWTLGQDHSPESANKTLYEQHNPDYIPRRRGGPSVLVADSEHNRVVEFQRRGTNWTRTWEYNPGLNWPRDADRLPNGNTLITDSRDNEVIEVNRAGNVVWRRSVPLPYEAERFGSGPESTGGPSATSAGLEPASGSSGQAAPLVATKRYFPDRVVNAVSFALARYPISLVSLVAVAVAFGATVLWAILEWRRSDYHLCLPVTKR</sequence>
<dbReference type="AlphaFoldDB" id="A0A7J9SD22"/>
<accession>A0A7J9SD22</accession>
<evidence type="ECO:0000313" key="3">
    <source>
        <dbReference type="EMBL" id="MBB6644815.1"/>
    </source>
</evidence>
<dbReference type="InterPro" id="IPR053143">
    <property type="entry name" value="Arylsulfate_ST"/>
</dbReference>
<dbReference type="RefSeq" id="WP_185191202.1">
    <property type="nucleotide sequence ID" value="NZ_JACKXD010000001.1"/>
</dbReference>
<feature type="compositionally biased region" description="Polar residues" evidence="1">
    <location>
        <begin position="346"/>
        <end position="356"/>
    </location>
</feature>
<dbReference type="GO" id="GO:0004062">
    <property type="term" value="F:aryl sulfotransferase activity"/>
    <property type="evidence" value="ECO:0007669"/>
    <property type="project" value="InterPro"/>
</dbReference>
<comment type="caution">
    <text evidence="3">The sequence shown here is derived from an EMBL/GenBank/DDBJ whole genome shotgun (WGS) entry which is preliminary data.</text>
</comment>
<dbReference type="SUPFAM" id="SSF101898">
    <property type="entry name" value="NHL repeat"/>
    <property type="match status" value="1"/>
</dbReference>
<dbReference type="Pfam" id="PF05935">
    <property type="entry name" value="Arylsulfotrans"/>
    <property type="match status" value="1"/>
</dbReference>
<keyword evidence="2" id="KW-1133">Transmembrane helix</keyword>
<name>A0A7J9SD22_9EURY</name>
<dbReference type="InterPro" id="IPR011042">
    <property type="entry name" value="6-blade_b-propeller_TolB-like"/>
</dbReference>
<feature type="region of interest" description="Disordered" evidence="1">
    <location>
        <begin position="340"/>
        <end position="366"/>
    </location>
</feature>
<dbReference type="Proteomes" id="UP000546257">
    <property type="component" value="Unassembled WGS sequence"/>
</dbReference>
<dbReference type="PANTHER" id="PTHR35340">
    <property type="entry name" value="PQQ ENZYME REPEAT PROTEIN-RELATED"/>
    <property type="match status" value="1"/>
</dbReference>
<proteinExistence type="predicted"/>
<dbReference type="Gene3D" id="2.120.10.30">
    <property type="entry name" value="TolB, C-terminal domain"/>
    <property type="match status" value="1"/>
</dbReference>
<keyword evidence="4" id="KW-1185">Reference proteome</keyword>
<keyword evidence="3" id="KW-0808">Transferase</keyword>
<dbReference type="EMBL" id="JACKXD010000001">
    <property type="protein sequence ID" value="MBB6644815.1"/>
    <property type="molecule type" value="Genomic_DNA"/>
</dbReference>
<keyword evidence="2" id="KW-0812">Transmembrane</keyword>
<keyword evidence="2" id="KW-0472">Membrane</keyword>
<evidence type="ECO:0000313" key="4">
    <source>
        <dbReference type="Proteomes" id="UP000546257"/>
    </source>
</evidence>
<organism evidence="3 4">
    <name type="scientific">Halobellus ruber</name>
    <dbReference type="NCBI Taxonomy" id="2761102"/>
    <lineage>
        <taxon>Archaea</taxon>
        <taxon>Methanobacteriati</taxon>
        <taxon>Methanobacteriota</taxon>
        <taxon>Stenosarchaea group</taxon>
        <taxon>Halobacteria</taxon>
        <taxon>Halobacteriales</taxon>
        <taxon>Haloferacaceae</taxon>
        <taxon>Halobellus</taxon>
    </lineage>
</organism>
<reference evidence="3 4" key="1">
    <citation type="submission" date="2020-08" db="EMBL/GenBank/DDBJ databases">
        <authorList>
            <person name="Seo M.-J."/>
        </authorList>
    </citation>
    <scope>NUCLEOTIDE SEQUENCE [LARGE SCALE GENOMIC DNA]</scope>
    <source>
        <strain evidence="3 4">MBLA0160</strain>
    </source>
</reference>
<evidence type="ECO:0000256" key="1">
    <source>
        <dbReference type="SAM" id="MobiDB-lite"/>
    </source>
</evidence>
<dbReference type="PANTHER" id="PTHR35340:SF5">
    <property type="entry name" value="ASST-DOMAIN-CONTAINING PROTEIN"/>
    <property type="match status" value="1"/>
</dbReference>
<gene>
    <name evidence="3" type="ORF">H5V44_00595</name>
</gene>